<accession>A0A9P0BBD1</accession>
<dbReference type="Pfam" id="PF23723">
    <property type="entry name" value="TPR_EDRF1"/>
    <property type="match status" value="1"/>
</dbReference>
<keyword evidence="5" id="KW-1185">Reference proteome</keyword>
<evidence type="ECO:0000259" key="3">
    <source>
        <dbReference type="Pfam" id="PF23788"/>
    </source>
</evidence>
<dbReference type="AlphaFoldDB" id="A0A9P0BBD1"/>
<dbReference type="OrthoDB" id="419432at2759"/>
<feature type="region of interest" description="Disordered" evidence="1">
    <location>
        <begin position="189"/>
        <end position="225"/>
    </location>
</feature>
<feature type="compositionally biased region" description="Basic and acidic residues" evidence="1">
    <location>
        <begin position="565"/>
        <end position="576"/>
    </location>
</feature>
<dbReference type="Pfam" id="PF23788">
    <property type="entry name" value="EDRF1_N"/>
    <property type="match status" value="2"/>
</dbReference>
<reference evidence="4" key="1">
    <citation type="submission" date="2021-12" db="EMBL/GenBank/DDBJ databases">
        <authorList>
            <person name="King R."/>
        </authorList>
    </citation>
    <scope>NUCLEOTIDE SEQUENCE</scope>
</reference>
<evidence type="ECO:0008006" key="6">
    <source>
        <dbReference type="Google" id="ProtNLM"/>
    </source>
</evidence>
<name>A0A9P0BBD1_BRAAE</name>
<gene>
    <name evidence="4" type="ORF">MELIAE_LOCUS9483</name>
</gene>
<dbReference type="PANTHER" id="PTHR15000:SF1">
    <property type="entry name" value="ERYTHROID DIFFERENTIATION-RELATED FACTOR 1"/>
    <property type="match status" value="1"/>
</dbReference>
<feature type="domain" description="EDRF1 N-terminal" evidence="3">
    <location>
        <begin position="219"/>
        <end position="474"/>
    </location>
</feature>
<dbReference type="GO" id="GO:0045893">
    <property type="term" value="P:positive regulation of DNA-templated transcription"/>
    <property type="evidence" value="ECO:0007669"/>
    <property type="project" value="TreeGrafter"/>
</dbReference>
<evidence type="ECO:0000313" key="5">
    <source>
        <dbReference type="Proteomes" id="UP001154078"/>
    </source>
</evidence>
<organism evidence="4 5">
    <name type="scientific">Brassicogethes aeneus</name>
    <name type="common">Rape pollen beetle</name>
    <name type="synonym">Meligethes aeneus</name>
    <dbReference type="NCBI Taxonomy" id="1431903"/>
    <lineage>
        <taxon>Eukaryota</taxon>
        <taxon>Metazoa</taxon>
        <taxon>Ecdysozoa</taxon>
        <taxon>Arthropoda</taxon>
        <taxon>Hexapoda</taxon>
        <taxon>Insecta</taxon>
        <taxon>Pterygota</taxon>
        <taxon>Neoptera</taxon>
        <taxon>Endopterygota</taxon>
        <taxon>Coleoptera</taxon>
        <taxon>Polyphaga</taxon>
        <taxon>Cucujiformia</taxon>
        <taxon>Nitidulidae</taxon>
        <taxon>Meligethinae</taxon>
        <taxon>Brassicogethes</taxon>
    </lineage>
</organism>
<feature type="region of interest" description="Disordered" evidence="1">
    <location>
        <begin position="441"/>
        <end position="481"/>
    </location>
</feature>
<dbReference type="Proteomes" id="UP001154078">
    <property type="component" value="Chromosome 6"/>
</dbReference>
<feature type="compositionally biased region" description="Acidic residues" evidence="1">
    <location>
        <begin position="455"/>
        <end position="474"/>
    </location>
</feature>
<evidence type="ECO:0000256" key="1">
    <source>
        <dbReference type="SAM" id="MobiDB-lite"/>
    </source>
</evidence>
<dbReference type="InterPro" id="IPR056582">
    <property type="entry name" value="EDRF1_N"/>
</dbReference>
<sequence>MDNENKLPQIKQIEQEEVKSTAIVKYSVPKPAQFNKLECNTDLNLPPSNWLSSSVDSYGLQHVLYHQKGFSSFRMAHMFPDCVGEVDIVSDAENIKNLLKIPYHKGHISMMVHRVENTLLIDDFDIYKHLLKTAESEWEWLRKFFLEQINSETCEEDRSLYGKQRRREALKQRSLASKFLYHSLVESDPSETADSSVNKSGGPLPVKGPLLPEPSPATEAPDSDNFDHKFNRNVVWTFEDIEMLLGTDMPIFGGGTHPCISLRLRDMSKPINVLTGIDYWLDNLMSNVPEVVMCYHLNGIVQKYELIKTDDLPKLDNSKFSPKLIRDVAQSILSFLKSNATKAGHTYWLFKGKDEEVVKLYDLSSLCSESDVDKGQNPFTIPVAMLLYRVARNMKHSTDRRQPGTIRMLLKNCLELLPPEKYPEIVTSSHFMLSDLFVPASTDPEAPDLDRPETDESDPVYDDDDGREGDEDEDEPKKSATKVLVLDPFDTVESLTNYPKPPPPIGGGLEERCLQALQHIANGLSCLKHFPQTSCDLGDAGAAEDDEVPMAKPFEAIPMPYARLNETEPEKQQQEKRSKKRDRKHRRQEKGNAAAASTESALLLKNKNEARPLPTWQDQTGLDVSWKEHLKTLLYEKAVLVFAILAEFHYGGARYGASLRSVGLLARCELVLSRIYKSNAVKENYLLGRAGDCAIMMVQNWSKVDSYRDELQNHSDEDYKMMEQLERDERLSNIDIGRSVFRCAFLYDVRTVEQMLMQAVECYEGALQISPASDGVLRRLGNSVNEVASYFLHKAKNAKTEEAIIEACKQGEPYLIRGLEVFEKVKDDANMALLYSNMGHLHRLLAHANSPSERGELTAKERHHYNKSFVNYKRAIQVLGDRKHCPAIWDAVKWELSTALLNMGSTMHDFPTSTLSQTEAEKEVIETLQTALKYCDLDEENAKFPLYQYRAALIHYRIGSLYHRHVYNNASEQNRKNIVQLARINYEKASNLFFSSADTVNYLTSQMQRFALSEYLAESTNILNTKIKNYQHCLQIVIEIVSLLELLITKKIEVITEKEDSESQDSFKSNYSLLVLVKNRLQCVLKTLIKICLTKPPPNKNCAKLVDLYKSCYKVSLDLKDDMPFDDLVEKLHFVLGTVKNNIEE</sequence>
<feature type="compositionally biased region" description="Polar residues" evidence="1">
    <location>
        <begin position="190"/>
        <end position="199"/>
    </location>
</feature>
<feature type="domain" description="EDRF1 N-terminal" evidence="3">
    <location>
        <begin position="17"/>
        <end position="190"/>
    </location>
</feature>
<dbReference type="EMBL" id="OV121137">
    <property type="protein sequence ID" value="CAH0559386.1"/>
    <property type="molecule type" value="Genomic_DNA"/>
</dbReference>
<proteinExistence type="predicted"/>
<protein>
    <recommendedName>
        <fullName evidence="6">Erythroid differentiation-related factor 1</fullName>
    </recommendedName>
</protein>
<feature type="domain" description="EDRF1 TPR repeats region" evidence="2">
    <location>
        <begin position="776"/>
        <end position="1137"/>
    </location>
</feature>
<dbReference type="InterPro" id="IPR056583">
    <property type="entry name" value="EDRF1_TPR"/>
</dbReference>
<dbReference type="PANTHER" id="PTHR15000">
    <property type="entry name" value="ERYTHROID DIFFERENTIATION-RELATED FACTOR 1"/>
    <property type="match status" value="1"/>
</dbReference>
<evidence type="ECO:0000259" key="2">
    <source>
        <dbReference type="Pfam" id="PF23723"/>
    </source>
</evidence>
<feature type="region of interest" description="Disordered" evidence="1">
    <location>
        <begin position="561"/>
        <end position="598"/>
    </location>
</feature>
<evidence type="ECO:0000313" key="4">
    <source>
        <dbReference type="EMBL" id="CAH0559386.1"/>
    </source>
</evidence>
<feature type="compositionally biased region" description="Basic residues" evidence="1">
    <location>
        <begin position="577"/>
        <end position="588"/>
    </location>
</feature>
<feature type="compositionally biased region" description="Low complexity" evidence="1">
    <location>
        <begin position="201"/>
        <end position="210"/>
    </location>
</feature>